<evidence type="ECO:0000313" key="1">
    <source>
        <dbReference type="EMBL" id="VDO88886.1"/>
    </source>
</evidence>
<dbReference type="EMBL" id="UZAL01003974">
    <property type="protein sequence ID" value="VDO88886.1"/>
    <property type="molecule type" value="Genomic_DNA"/>
</dbReference>
<gene>
    <name evidence="1" type="ORF">SMTD_LOCUS2686</name>
</gene>
<keyword evidence="2" id="KW-1185">Reference proteome</keyword>
<sequence length="45" mass="5063">MSKLIRSSRVSRRLSNSDLCSSNFDEKLVASSSCSFVNVLSKFFE</sequence>
<organism evidence="1 2">
    <name type="scientific">Schistosoma mattheei</name>
    <dbReference type="NCBI Taxonomy" id="31246"/>
    <lineage>
        <taxon>Eukaryota</taxon>
        <taxon>Metazoa</taxon>
        <taxon>Spiralia</taxon>
        <taxon>Lophotrochozoa</taxon>
        <taxon>Platyhelminthes</taxon>
        <taxon>Trematoda</taxon>
        <taxon>Digenea</taxon>
        <taxon>Strigeidida</taxon>
        <taxon>Schistosomatoidea</taxon>
        <taxon>Schistosomatidae</taxon>
        <taxon>Schistosoma</taxon>
    </lineage>
</organism>
<accession>A0A3P7YL82</accession>
<reference evidence="1 2" key="1">
    <citation type="submission" date="2018-11" db="EMBL/GenBank/DDBJ databases">
        <authorList>
            <consortium name="Pathogen Informatics"/>
        </authorList>
    </citation>
    <scope>NUCLEOTIDE SEQUENCE [LARGE SCALE GENOMIC DNA]</scope>
    <source>
        <strain>Denwood</strain>
        <strain evidence="2">Zambia</strain>
    </source>
</reference>
<proteinExistence type="predicted"/>
<dbReference type="Proteomes" id="UP000269396">
    <property type="component" value="Unassembled WGS sequence"/>
</dbReference>
<dbReference type="AlphaFoldDB" id="A0A3P7YL82"/>
<protein>
    <submittedName>
        <fullName evidence="1">Uncharacterized protein</fullName>
    </submittedName>
</protein>
<name>A0A3P7YL82_9TREM</name>
<evidence type="ECO:0000313" key="2">
    <source>
        <dbReference type="Proteomes" id="UP000269396"/>
    </source>
</evidence>